<keyword evidence="4" id="KW-1185">Reference proteome</keyword>
<dbReference type="Proteomes" id="UP001054252">
    <property type="component" value="Unassembled WGS sequence"/>
</dbReference>
<dbReference type="InterPro" id="IPR012337">
    <property type="entry name" value="RNaseH-like_sf"/>
</dbReference>
<dbReference type="PANTHER" id="PTHR47682:SF1">
    <property type="entry name" value="TETRATRICOPEPTIDE REPEAT (TPR)-CONTAINING PROTEIN"/>
    <property type="match status" value="1"/>
</dbReference>
<dbReference type="Pfam" id="PF13456">
    <property type="entry name" value="RVT_3"/>
    <property type="match status" value="1"/>
</dbReference>
<dbReference type="SUPFAM" id="SSF48452">
    <property type="entry name" value="TPR-like"/>
    <property type="match status" value="1"/>
</dbReference>
<sequence length="1393" mass="157291">MERIHLILKVLWSLETHTERDFQLLFLPYHFSLAKYLWWTFQSLLPVSNPLRAQIALGLSTTLDWSMKVISWNCRGALKVGFRKCVMDLKRIHNPTMLLILETKISGSNAQDVANSLGFPKSCIVNSDGLAGGLWLLWDDSRILVDILSTSNQAIHAVIQGNWISDGNGLASIAIEYFFELFTTSHTYSFSDSYQSIHRQFQSSYSLDSIKGCPSNKEIWDVINSLKSFKALGPDGTHPFFYKHMWPFIGEKISSEIKNIFLNGCIPPKWNECLLVLIPKLKSSEHIHQFRPISLCNSVYKIISKILVHRIKPWMDRIISPCQSSFIPGKQGTDNVLILQELVHSFSKKSGQTVDMICKLDLEKAYDRLEWGFIHETLLYFRFPPDVIKLIMSAISSTSISILINGDKTEEFCPSRGIHQGDPLSPYIFILCMEYLSIRISADMDAGLWKGSKVGRRGPSLSHIFFADDIIFIGKATEANCLHLKEVLKFFCERSGQKINHPKSKVFFSKNVGQDIRDNLCSILGYSQTEDLGKYLGVPISAKKLTRSKCQFIVDKVRAKLFGWKSNFLSFAGRTTLAKLVLAAVPNYYMQSSMLPASTLKEIDQISRNFIWGSEVEQKKIHLVNWNIVSNPKHLGGLGLKSAKEANLVAMCKLNWRLHQEKDKVWSGIFRSMKWVPHIGTNIFFWTNCWATEIPLVSMLYSPHSSDFKSITVLDFFTVGDHVFELISYYLPDDISDDISNRLKAIPLSIFTDREDSFAWKGTSRGTFTVASAYYLLKNPSTFAEKEWDWIWKLPTIPKIQHCFWLLAHQRLKCFSFLHHLSISSTAMCPRCQDEEETVEHLIRLCPSSTVILQDLFADISSQQQQDLDFFSWLKFNSHCKLKSNVLNIPWNTLFCFAIWGVWLQRNQTVHSPQPFQLNNLRSSIIKRAAEFWASAIPKATRIYHEENFKWAKPPPNVIKLNTDGSVKGNPGISAAGGIFRDHHGNWKLGYARKIGWSNSLVAELWAIRDGLQLAITHNFFHIIVESDSLVAIQLLQEPPPSSHNLSALTFDCRELLRQIPLAELKHIVRESNMAADQMAKLGHSIDHDFVIFESIPLSVKQYCIADIMGIEFPQQSWLSVFTSLSTLPSSLLSFTSQQQMLGVSTFFYCTSTSLTPPIRVPPRHTIPIRAAVQVQEIRVCTNRTCRRQGSMQILDTISSLAPPDVSVKPCGCLGRCGSGPNLALLPDGLVVAHCATAARAAEILLRLCCGDEADDVDAHSRPSLEALALRKRAEAEIDKGNFSEAELLLSQALDLKPFGGIHVMYKSRSIARLGMGNHFGALEDATESLKLAPKFAEAYICQGDAFLAMDQFDAAEKSYSTCLQIEPSLRRSKSFKARIAKLQEKLTSANIP</sequence>
<feature type="repeat" description="TPR" evidence="1">
    <location>
        <begin position="1337"/>
        <end position="1370"/>
    </location>
</feature>
<keyword evidence="1" id="KW-0802">TPR repeat</keyword>
<feature type="domain" description="Reverse transcriptase" evidence="2">
    <location>
        <begin position="259"/>
        <end position="540"/>
    </location>
</feature>
<reference evidence="3 4" key="1">
    <citation type="journal article" date="2021" name="Commun. Biol.">
        <title>The genome of Shorea leprosula (Dipterocarpaceae) highlights the ecological relevance of drought in aseasonal tropical rainforests.</title>
        <authorList>
            <person name="Ng K.K.S."/>
            <person name="Kobayashi M.J."/>
            <person name="Fawcett J.A."/>
            <person name="Hatakeyama M."/>
            <person name="Paape T."/>
            <person name="Ng C.H."/>
            <person name="Ang C.C."/>
            <person name="Tnah L.H."/>
            <person name="Lee C.T."/>
            <person name="Nishiyama T."/>
            <person name="Sese J."/>
            <person name="O'Brien M.J."/>
            <person name="Copetti D."/>
            <person name="Mohd Noor M.I."/>
            <person name="Ong R.C."/>
            <person name="Putra M."/>
            <person name="Sireger I.Z."/>
            <person name="Indrioko S."/>
            <person name="Kosugi Y."/>
            <person name="Izuno A."/>
            <person name="Isagi Y."/>
            <person name="Lee S.L."/>
            <person name="Shimizu K.K."/>
        </authorList>
    </citation>
    <scope>NUCLEOTIDE SEQUENCE [LARGE SCALE GENOMIC DNA]</scope>
    <source>
        <strain evidence="3">214</strain>
    </source>
</reference>
<dbReference type="PROSITE" id="PS50878">
    <property type="entry name" value="RT_POL"/>
    <property type="match status" value="1"/>
</dbReference>
<dbReference type="PROSITE" id="PS50005">
    <property type="entry name" value="TPR"/>
    <property type="match status" value="1"/>
</dbReference>
<evidence type="ECO:0000259" key="2">
    <source>
        <dbReference type="PROSITE" id="PS50878"/>
    </source>
</evidence>
<evidence type="ECO:0000313" key="3">
    <source>
        <dbReference type="EMBL" id="GKV21488.1"/>
    </source>
</evidence>
<dbReference type="SMART" id="SM00028">
    <property type="entry name" value="TPR"/>
    <property type="match status" value="3"/>
</dbReference>
<organism evidence="3 4">
    <name type="scientific">Rubroshorea leprosula</name>
    <dbReference type="NCBI Taxonomy" id="152421"/>
    <lineage>
        <taxon>Eukaryota</taxon>
        <taxon>Viridiplantae</taxon>
        <taxon>Streptophyta</taxon>
        <taxon>Embryophyta</taxon>
        <taxon>Tracheophyta</taxon>
        <taxon>Spermatophyta</taxon>
        <taxon>Magnoliopsida</taxon>
        <taxon>eudicotyledons</taxon>
        <taxon>Gunneridae</taxon>
        <taxon>Pentapetalae</taxon>
        <taxon>rosids</taxon>
        <taxon>malvids</taxon>
        <taxon>Malvales</taxon>
        <taxon>Dipterocarpaceae</taxon>
        <taxon>Rubroshorea</taxon>
    </lineage>
</organism>
<dbReference type="InterPro" id="IPR011990">
    <property type="entry name" value="TPR-like_helical_dom_sf"/>
</dbReference>
<gene>
    <name evidence="3" type="ORF">SLEP1_g31465</name>
</gene>
<dbReference type="CDD" id="cd01650">
    <property type="entry name" value="RT_nLTR_like"/>
    <property type="match status" value="1"/>
</dbReference>
<dbReference type="InterPro" id="IPR044730">
    <property type="entry name" value="RNase_H-like_dom_plant"/>
</dbReference>
<dbReference type="InterPro" id="IPR026960">
    <property type="entry name" value="RVT-Znf"/>
</dbReference>
<dbReference type="Pfam" id="PF13966">
    <property type="entry name" value="zf-RVT"/>
    <property type="match status" value="1"/>
</dbReference>
<dbReference type="InterPro" id="IPR000477">
    <property type="entry name" value="RT_dom"/>
</dbReference>
<dbReference type="SUPFAM" id="SSF56672">
    <property type="entry name" value="DNA/RNA polymerases"/>
    <property type="match status" value="1"/>
</dbReference>
<dbReference type="GO" id="GO:0004523">
    <property type="term" value="F:RNA-DNA hybrid ribonuclease activity"/>
    <property type="evidence" value="ECO:0007669"/>
    <property type="project" value="InterPro"/>
</dbReference>
<dbReference type="EMBL" id="BPVZ01000057">
    <property type="protein sequence ID" value="GKV21488.1"/>
    <property type="molecule type" value="Genomic_DNA"/>
</dbReference>
<dbReference type="InterPro" id="IPR002156">
    <property type="entry name" value="RNaseH_domain"/>
</dbReference>
<name>A0AAV5K3F1_9ROSI</name>
<evidence type="ECO:0000256" key="1">
    <source>
        <dbReference type="PROSITE-ProRule" id="PRU00339"/>
    </source>
</evidence>
<protein>
    <recommendedName>
        <fullName evidence="2">Reverse transcriptase domain-containing protein</fullName>
    </recommendedName>
</protein>
<accession>A0AAV5K3F1</accession>
<dbReference type="InterPro" id="IPR036249">
    <property type="entry name" value="Thioredoxin-like_sf"/>
</dbReference>
<dbReference type="InterPro" id="IPR036397">
    <property type="entry name" value="RNaseH_sf"/>
</dbReference>
<dbReference type="PANTHER" id="PTHR47682">
    <property type="entry name" value="TETRATRICOPEPTIDE REPEAT (TPR)-CONTAINING PROTEIN"/>
    <property type="match status" value="1"/>
</dbReference>
<evidence type="ECO:0000313" key="4">
    <source>
        <dbReference type="Proteomes" id="UP001054252"/>
    </source>
</evidence>
<dbReference type="CDD" id="cd06222">
    <property type="entry name" value="RNase_H_like"/>
    <property type="match status" value="1"/>
</dbReference>
<dbReference type="Gene3D" id="3.30.420.10">
    <property type="entry name" value="Ribonuclease H-like superfamily/Ribonuclease H"/>
    <property type="match status" value="1"/>
</dbReference>
<dbReference type="Gene3D" id="1.25.40.10">
    <property type="entry name" value="Tetratricopeptide repeat domain"/>
    <property type="match status" value="1"/>
</dbReference>
<comment type="caution">
    <text evidence="3">The sequence shown here is derived from an EMBL/GenBank/DDBJ whole genome shotgun (WGS) entry which is preliminary data.</text>
</comment>
<dbReference type="Pfam" id="PF00078">
    <property type="entry name" value="RVT_1"/>
    <property type="match status" value="1"/>
</dbReference>
<dbReference type="SUPFAM" id="SSF52833">
    <property type="entry name" value="Thioredoxin-like"/>
    <property type="match status" value="1"/>
</dbReference>
<proteinExistence type="predicted"/>
<dbReference type="InterPro" id="IPR043502">
    <property type="entry name" value="DNA/RNA_pol_sf"/>
</dbReference>
<dbReference type="SUPFAM" id="SSF53098">
    <property type="entry name" value="Ribonuclease H-like"/>
    <property type="match status" value="1"/>
</dbReference>
<dbReference type="Gene3D" id="3.40.30.10">
    <property type="entry name" value="Glutaredoxin"/>
    <property type="match status" value="1"/>
</dbReference>
<dbReference type="GO" id="GO:0003676">
    <property type="term" value="F:nucleic acid binding"/>
    <property type="evidence" value="ECO:0007669"/>
    <property type="project" value="InterPro"/>
</dbReference>
<dbReference type="CDD" id="cd02980">
    <property type="entry name" value="TRX_Fd_family"/>
    <property type="match status" value="1"/>
</dbReference>
<dbReference type="SUPFAM" id="SSF56219">
    <property type="entry name" value="DNase I-like"/>
    <property type="match status" value="1"/>
</dbReference>
<dbReference type="InterPro" id="IPR036691">
    <property type="entry name" value="Endo/exonu/phosph_ase_sf"/>
</dbReference>
<dbReference type="InterPro" id="IPR019734">
    <property type="entry name" value="TPR_rpt"/>
</dbReference>